<sequence>MANYRHSESMLFCEDPEGIETMIFTNVDVNNEVVDDREQVDTSSSSSSGDQNSQVVVTLTNVEPPKKSFGTTGHSAKKSRLHPFAEHLLEVVKGHELDEYQYFCSATALKMKSIAEVDKKELAASKMIFNNFYSKLKWIFWCSLVVYVQLQ</sequence>
<proteinExistence type="predicted"/>
<organism evidence="1 2">
    <name type="scientific">Allacma fusca</name>
    <dbReference type="NCBI Taxonomy" id="39272"/>
    <lineage>
        <taxon>Eukaryota</taxon>
        <taxon>Metazoa</taxon>
        <taxon>Ecdysozoa</taxon>
        <taxon>Arthropoda</taxon>
        <taxon>Hexapoda</taxon>
        <taxon>Collembola</taxon>
        <taxon>Symphypleona</taxon>
        <taxon>Sminthuridae</taxon>
        <taxon>Allacma</taxon>
    </lineage>
</organism>
<evidence type="ECO:0000313" key="2">
    <source>
        <dbReference type="Proteomes" id="UP000708208"/>
    </source>
</evidence>
<name>A0A8J2PP81_9HEXA</name>
<gene>
    <name evidence="1" type="ORF">AFUS01_LOCUS40678</name>
</gene>
<comment type="caution">
    <text evidence="1">The sequence shown here is derived from an EMBL/GenBank/DDBJ whole genome shotgun (WGS) entry which is preliminary data.</text>
</comment>
<dbReference type="Proteomes" id="UP000708208">
    <property type="component" value="Unassembled WGS sequence"/>
</dbReference>
<keyword evidence="2" id="KW-1185">Reference proteome</keyword>
<accession>A0A8J2PP81</accession>
<dbReference type="AlphaFoldDB" id="A0A8J2PP81"/>
<reference evidence="1" key="1">
    <citation type="submission" date="2021-06" db="EMBL/GenBank/DDBJ databases">
        <authorList>
            <person name="Hodson N. C."/>
            <person name="Mongue J. A."/>
            <person name="Jaron S. K."/>
        </authorList>
    </citation>
    <scope>NUCLEOTIDE SEQUENCE</scope>
</reference>
<dbReference type="EMBL" id="CAJVCH010558030">
    <property type="protein sequence ID" value="CAG7830910.1"/>
    <property type="molecule type" value="Genomic_DNA"/>
</dbReference>
<evidence type="ECO:0000313" key="1">
    <source>
        <dbReference type="EMBL" id="CAG7830910.1"/>
    </source>
</evidence>
<protein>
    <submittedName>
        <fullName evidence="1">Uncharacterized protein</fullName>
    </submittedName>
</protein>